<gene>
    <name evidence="2" type="ORF">MBFIL_05840</name>
</gene>
<dbReference type="AlphaFoldDB" id="A0A166DQB2"/>
<proteinExistence type="predicted"/>
<organism evidence="2 3">
    <name type="scientific">Methanobrevibacter filiformis</name>
    <dbReference type="NCBI Taxonomy" id="55758"/>
    <lineage>
        <taxon>Archaea</taxon>
        <taxon>Methanobacteriati</taxon>
        <taxon>Methanobacteriota</taxon>
        <taxon>Methanomada group</taxon>
        <taxon>Methanobacteria</taxon>
        <taxon>Methanobacteriales</taxon>
        <taxon>Methanobacteriaceae</taxon>
        <taxon>Methanobrevibacter</taxon>
    </lineage>
</organism>
<evidence type="ECO:0000313" key="3">
    <source>
        <dbReference type="Proteomes" id="UP000077066"/>
    </source>
</evidence>
<dbReference type="PANTHER" id="PTHR34825:SF1">
    <property type="entry name" value="AAA-ATPASE-LIKE DOMAIN-CONTAINING PROTEIN"/>
    <property type="match status" value="1"/>
</dbReference>
<dbReference type="InterPro" id="IPR012547">
    <property type="entry name" value="PDDEXK_9"/>
</dbReference>
<dbReference type="PANTHER" id="PTHR34825">
    <property type="entry name" value="CONSERVED PROTEIN, WITH A WEAK D-GALACTARATE DEHYDRATASE/ALTRONATE HYDROLASE DOMAIN"/>
    <property type="match status" value="1"/>
</dbReference>
<evidence type="ECO:0000313" key="2">
    <source>
        <dbReference type="EMBL" id="KZX15840.1"/>
    </source>
</evidence>
<sequence>MTYLKVISMKNDLQNLPLGIASFEDIRKDNYLYIDKTKYIYDIISSGKTYFLSRPRRFGKSLLLSTMENLFLGKKELFEELYIYDKWDWNESYNVIYLDMSELENNSVEELEMDLTDTIERIAKLNNIIIDEKISLKKKFSNLIVDLYENTGNNVVVLIDEYDAPILDNITNETLVKNIRRTLQSFYNVLKTKDKYIEFIFITGISKFAHTSIFSKLNNPTDITLSNKYSTICGISHTELEEYLHDYIGNLAEKNDMNYDECLGEINRWYDGYSWDGEKRVFNPQSTLSAISKNNTNISNFWFETGTPKFLVEILKNRAIQIDYFKPITLTESELRQYDPSSSKDVPLLFQSGYLTIKEKYVDNNNIINYILGIPNFEVEIGFKDNLLELYEEKIENRFKKSKESVWEDFINGNCEELSKRLRAFISGLPYYLRLSKDNKEKWKFYSLVFTTWARAMDFEITEEKAIEDGRIDFILENIEKEQIIIVEMKYTEDQRKTLDTLINEAFKQIEKKKYYWAFEDNIKLMAIALKDEYIDDGFITDVKCKIKKVL</sequence>
<dbReference type="PATRIC" id="fig|55758.3.peg.657"/>
<accession>A0A166DQB2</accession>
<dbReference type="SUPFAM" id="SSF52540">
    <property type="entry name" value="P-loop containing nucleoside triphosphate hydrolases"/>
    <property type="match status" value="1"/>
</dbReference>
<dbReference type="InterPro" id="IPR027417">
    <property type="entry name" value="P-loop_NTPase"/>
</dbReference>
<evidence type="ECO:0000259" key="1">
    <source>
        <dbReference type="Pfam" id="PF09820"/>
    </source>
</evidence>
<protein>
    <submittedName>
        <fullName evidence="2">Putative AAA-ATPase</fullName>
    </submittedName>
</protein>
<dbReference type="InterPro" id="IPR018631">
    <property type="entry name" value="AAA-ATPase-like_dom"/>
</dbReference>
<dbReference type="Gene3D" id="3.40.50.300">
    <property type="entry name" value="P-loop containing nucleotide triphosphate hydrolases"/>
    <property type="match status" value="1"/>
</dbReference>
<reference evidence="2 3" key="1">
    <citation type="submission" date="2016-04" db="EMBL/GenBank/DDBJ databases">
        <title>Genome sequence of Methanobrevibacter filiformis DSM 11501.</title>
        <authorList>
            <person name="Poehlein A."/>
            <person name="Seedorf H."/>
            <person name="Daniel R."/>
        </authorList>
    </citation>
    <scope>NUCLEOTIDE SEQUENCE [LARGE SCALE GENOMIC DNA]</scope>
    <source>
        <strain evidence="2 3">DSM 11501</strain>
    </source>
</reference>
<dbReference type="EMBL" id="LWMT01000085">
    <property type="protein sequence ID" value="KZX15840.1"/>
    <property type="molecule type" value="Genomic_DNA"/>
</dbReference>
<feature type="domain" description="AAA-ATPase-like" evidence="1">
    <location>
        <begin position="17"/>
        <end position="214"/>
    </location>
</feature>
<dbReference type="Proteomes" id="UP000077066">
    <property type="component" value="Unassembled WGS sequence"/>
</dbReference>
<comment type="caution">
    <text evidence="2">The sequence shown here is derived from an EMBL/GenBank/DDBJ whole genome shotgun (WGS) entry which is preliminary data.</text>
</comment>
<dbReference type="Pfam" id="PF08011">
    <property type="entry name" value="PDDEXK_9"/>
    <property type="match status" value="1"/>
</dbReference>
<keyword evidence="3" id="KW-1185">Reference proteome</keyword>
<name>A0A166DQB2_9EURY</name>
<dbReference type="Pfam" id="PF09820">
    <property type="entry name" value="AAA-ATPase_like"/>
    <property type="match status" value="1"/>
</dbReference>